<keyword evidence="6" id="KW-0539">Nucleus</keyword>
<evidence type="ECO:0000313" key="10">
    <source>
        <dbReference type="Proteomes" id="UP000007129"/>
    </source>
</evidence>
<dbReference type="Proteomes" id="UP000007129">
    <property type="component" value="Unassembled WGS sequence"/>
</dbReference>
<dbReference type="InterPro" id="IPR027417">
    <property type="entry name" value="P-loop_NTPase"/>
</dbReference>
<dbReference type="EMBL" id="AHHD01000526">
    <property type="protein sequence ID" value="EKG10110.1"/>
    <property type="molecule type" value="Genomic_DNA"/>
</dbReference>
<organism evidence="9 10">
    <name type="scientific">Macrophomina phaseolina (strain MS6)</name>
    <name type="common">Charcoal rot fungus</name>
    <dbReference type="NCBI Taxonomy" id="1126212"/>
    <lineage>
        <taxon>Eukaryota</taxon>
        <taxon>Fungi</taxon>
        <taxon>Dikarya</taxon>
        <taxon>Ascomycota</taxon>
        <taxon>Pezizomycotina</taxon>
        <taxon>Dothideomycetes</taxon>
        <taxon>Dothideomycetes incertae sedis</taxon>
        <taxon>Botryosphaeriales</taxon>
        <taxon>Botryosphaeriaceae</taxon>
        <taxon>Macrophomina</taxon>
    </lineage>
</organism>
<feature type="region of interest" description="Disordered" evidence="7">
    <location>
        <begin position="237"/>
        <end position="273"/>
    </location>
</feature>
<dbReference type="PANTHER" id="PTHR46239">
    <property type="entry name" value="DNA REPAIR PROTEIN RAD51 HOMOLOG 3 RAD51C"/>
    <property type="match status" value="1"/>
</dbReference>
<dbReference type="GO" id="GO:0007131">
    <property type="term" value="P:reciprocal meiotic recombination"/>
    <property type="evidence" value="ECO:0007669"/>
    <property type="project" value="TreeGrafter"/>
</dbReference>
<dbReference type="GO" id="GO:0033065">
    <property type="term" value="C:Rad51C-XRCC3 complex"/>
    <property type="evidence" value="ECO:0007669"/>
    <property type="project" value="TreeGrafter"/>
</dbReference>
<keyword evidence="5" id="KW-0234">DNA repair</keyword>
<dbReference type="OrthoDB" id="5957327at2759"/>
<accession>K2S0A5</accession>
<dbReference type="InterPro" id="IPR052093">
    <property type="entry name" value="HR_Repair_Mediator"/>
</dbReference>
<keyword evidence="4" id="KW-0067">ATP-binding</keyword>
<dbReference type="SUPFAM" id="SSF52540">
    <property type="entry name" value="P-loop containing nucleoside triphosphate hydrolases"/>
    <property type="match status" value="1"/>
</dbReference>
<dbReference type="PROSITE" id="PS50162">
    <property type="entry name" value="RECA_2"/>
    <property type="match status" value="1"/>
</dbReference>
<proteinExistence type="predicted"/>
<dbReference type="GO" id="GO:0033063">
    <property type="term" value="C:Rad51B-Rad51C-Rad51D-XRCC2 complex"/>
    <property type="evidence" value="ECO:0007669"/>
    <property type="project" value="TreeGrafter"/>
</dbReference>
<feature type="domain" description="RecA family profile 1" evidence="8">
    <location>
        <begin position="1"/>
        <end position="96"/>
    </location>
</feature>
<dbReference type="PANTHER" id="PTHR46239:SF1">
    <property type="entry name" value="DNA REPAIR PROTEIN RAD51 HOMOLOG 3"/>
    <property type="match status" value="1"/>
</dbReference>
<keyword evidence="3" id="KW-0227">DNA damage</keyword>
<gene>
    <name evidence="9" type="ORF">MPH_12709</name>
</gene>
<protein>
    <recommendedName>
        <fullName evidence="8">RecA family profile 1 domain-containing protein</fullName>
    </recommendedName>
</protein>
<dbReference type="Gene3D" id="3.40.50.300">
    <property type="entry name" value="P-loop containing nucleotide triphosphate hydrolases"/>
    <property type="match status" value="1"/>
</dbReference>
<evidence type="ECO:0000256" key="6">
    <source>
        <dbReference type="ARBA" id="ARBA00023242"/>
    </source>
</evidence>
<dbReference type="HOGENOM" id="CLU_043547_2_0_1"/>
<dbReference type="GO" id="GO:0000400">
    <property type="term" value="F:four-way junction DNA binding"/>
    <property type="evidence" value="ECO:0007669"/>
    <property type="project" value="TreeGrafter"/>
</dbReference>
<evidence type="ECO:0000256" key="7">
    <source>
        <dbReference type="SAM" id="MobiDB-lite"/>
    </source>
</evidence>
<evidence type="ECO:0000256" key="2">
    <source>
        <dbReference type="ARBA" id="ARBA00022741"/>
    </source>
</evidence>
<keyword evidence="2" id="KW-0547">Nucleotide-binding</keyword>
<name>K2S0A5_MACPH</name>
<reference evidence="9 10" key="1">
    <citation type="journal article" date="2012" name="BMC Genomics">
        <title>Tools to kill: Genome of one of the most destructive plant pathogenic fungi Macrophomina phaseolina.</title>
        <authorList>
            <person name="Islam M.S."/>
            <person name="Haque M.S."/>
            <person name="Islam M.M."/>
            <person name="Emdad E.M."/>
            <person name="Halim A."/>
            <person name="Hossen Q.M.M."/>
            <person name="Hossain M.Z."/>
            <person name="Ahmed B."/>
            <person name="Rahim S."/>
            <person name="Rahman M.S."/>
            <person name="Alam M.M."/>
            <person name="Hou S."/>
            <person name="Wan X."/>
            <person name="Saito J.A."/>
            <person name="Alam M."/>
        </authorList>
    </citation>
    <scope>NUCLEOTIDE SEQUENCE [LARGE SCALE GENOMIC DNA]</scope>
    <source>
        <strain evidence="9 10">MS6</strain>
    </source>
</reference>
<dbReference type="InParanoid" id="K2S0A5"/>
<sequence length="273" mass="29713">MLQRFHHYFVPSLAHLFAMVLHPPTTFPPQGTSLVVIDSVSTLFDSAYPRTRAAKDNKKDGNWAAGRRYAVMSSLISSLSKIAAIRDIPVVVTNQVTTRYREDVALLAPAMGGSEWDNGIATRLVVFRDWPPDPGRLVDFNDEKIKQIRYVGIVKVAGVALRDADGLGAIIPFSIGSSGLSDVDLKTVEVPIQTLASPARPATRKYTEVADSEDELGSDELYGWGEDDDVAAEGLLVDETALTNSSSGGRSGQPPQKRRRTDEPEPSPPPEQE</sequence>
<comment type="caution">
    <text evidence="9">The sequence shown here is derived from an EMBL/GenBank/DDBJ whole genome shotgun (WGS) entry which is preliminary data.</text>
</comment>
<dbReference type="eggNOG" id="ENOG502SFQN">
    <property type="taxonomic scope" value="Eukaryota"/>
</dbReference>
<dbReference type="GO" id="GO:0005657">
    <property type="term" value="C:replication fork"/>
    <property type="evidence" value="ECO:0007669"/>
    <property type="project" value="TreeGrafter"/>
</dbReference>
<evidence type="ECO:0000259" key="8">
    <source>
        <dbReference type="PROSITE" id="PS50162"/>
    </source>
</evidence>
<dbReference type="AlphaFoldDB" id="K2S0A5"/>
<evidence type="ECO:0000313" key="9">
    <source>
        <dbReference type="EMBL" id="EKG10110.1"/>
    </source>
</evidence>
<dbReference type="GO" id="GO:0005524">
    <property type="term" value="F:ATP binding"/>
    <property type="evidence" value="ECO:0007669"/>
    <property type="project" value="UniProtKB-KW"/>
</dbReference>
<dbReference type="GO" id="GO:0008821">
    <property type="term" value="F:crossover junction DNA endonuclease activity"/>
    <property type="evidence" value="ECO:0007669"/>
    <property type="project" value="TreeGrafter"/>
</dbReference>
<evidence type="ECO:0000256" key="4">
    <source>
        <dbReference type="ARBA" id="ARBA00022840"/>
    </source>
</evidence>
<dbReference type="GO" id="GO:0140664">
    <property type="term" value="F:ATP-dependent DNA damage sensor activity"/>
    <property type="evidence" value="ECO:0007669"/>
    <property type="project" value="InterPro"/>
</dbReference>
<feature type="region of interest" description="Disordered" evidence="7">
    <location>
        <begin position="204"/>
        <end position="225"/>
    </location>
</feature>
<evidence type="ECO:0000256" key="5">
    <source>
        <dbReference type="ARBA" id="ARBA00023204"/>
    </source>
</evidence>
<dbReference type="VEuPathDB" id="FungiDB:MPH_12709"/>
<dbReference type="InterPro" id="IPR020588">
    <property type="entry name" value="RecA_ATP-bd"/>
</dbReference>
<evidence type="ECO:0000256" key="3">
    <source>
        <dbReference type="ARBA" id="ARBA00022763"/>
    </source>
</evidence>
<dbReference type="STRING" id="1126212.K2S0A5"/>
<dbReference type="GO" id="GO:0000707">
    <property type="term" value="P:meiotic DNA recombinase assembly"/>
    <property type="evidence" value="ECO:0007669"/>
    <property type="project" value="TreeGrafter"/>
</dbReference>
<comment type="subcellular location">
    <subcellularLocation>
        <location evidence="1">Nucleus</location>
    </subcellularLocation>
</comment>
<evidence type="ECO:0000256" key="1">
    <source>
        <dbReference type="ARBA" id="ARBA00004123"/>
    </source>
</evidence>